<dbReference type="SUPFAM" id="SSF54060">
    <property type="entry name" value="His-Me finger endonucleases"/>
    <property type="match status" value="1"/>
</dbReference>
<feature type="compositionally biased region" description="Polar residues" evidence="9">
    <location>
        <begin position="1910"/>
        <end position="1928"/>
    </location>
</feature>
<feature type="region of interest" description="Disordered" evidence="9">
    <location>
        <begin position="372"/>
        <end position="396"/>
    </location>
</feature>
<keyword evidence="4" id="KW-0677">Repeat</keyword>
<dbReference type="Gene3D" id="2.180.10.10">
    <property type="entry name" value="RHS repeat-associated core"/>
    <property type="match status" value="1"/>
</dbReference>
<evidence type="ECO:0000313" key="13">
    <source>
        <dbReference type="Proteomes" id="UP001431926"/>
    </source>
</evidence>
<dbReference type="Pfam" id="PF25023">
    <property type="entry name" value="TEN_YD-shell"/>
    <property type="match status" value="1"/>
</dbReference>
<evidence type="ECO:0000256" key="2">
    <source>
        <dbReference type="ARBA" id="ARBA00022529"/>
    </source>
</evidence>
<organism evidence="12 13">
    <name type="scientific">Streptomyces anulatus</name>
    <name type="common">Streptomyces chrysomallus</name>
    <dbReference type="NCBI Taxonomy" id="1892"/>
    <lineage>
        <taxon>Bacteria</taxon>
        <taxon>Bacillati</taxon>
        <taxon>Actinomycetota</taxon>
        <taxon>Actinomycetes</taxon>
        <taxon>Kitasatosporales</taxon>
        <taxon>Streptomycetaceae</taxon>
        <taxon>Streptomyces</taxon>
    </lineage>
</organism>
<dbReference type="EMBL" id="CP109491">
    <property type="protein sequence ID" value="WUX36664.1"/>
    <property type="molecule type" value="Genomic_DNA"/>
</dbReference>
<keyword evidence="13" id="KW-1185">Reference proteome</keyword>
<evidence type="ECO:0000256" key="6">
    <source>
        <dbReference type="ARBA" id="ARBA00022801"/>
    </source>
</evidence>
<evidence type="ECO:0000256" key="5">
    <source>
        <dbReference type="ARBA" id="ARBA00022759"/>
    </source>
</evidence>
<evidence type="ECO:0000256" key="4">
    <source>
        <dbReference type="ARBA" id="ARBA00022737"/>
    </source>
</evidence>
<dbReference type="Gene3D" id="3.90.540.10">
    <property type="entry name" value="Colicin/pyocin, DNase domain"/>
    <property type="match status" value="1"/>
</dbReference>
<keyword evidence="2" id="KW-0929">Antimicrobial</keyword>
<feature type="chain" id="PRO_5047196290" evidence="10">
    <location>
        <begin position="24"/>
        <end position="2182"/>
    </location>
</feature>
<dbReference type="InterPro" id="IPR044925">
    <property type="entry name" value="His-Me_finger_sf"/>
</dbReference>
<sequence length="2182" mass="231610">MPLVGALALALSVPAGLAPMAMAADPLGRPDVPAPRVSKVKAVPALGTSKARERAAKNKALNARQTAQARSEHAARWPKPSRSDQEISGKRGAAGAGPVSLTAPRPSKASSRAAKPAPAADGTARVNVFDQKAARSAGVTGVVFTAAVDSPGDAGLTVDYSSFADAIGGNWGSRLGLVSLPACALTSPQKRECRTQTAVPSRNDTVAQTLSAQVAVPRAAAAENGTSSAAVFAVTASATPASGAGDYKATPLAASSSWEAGGSSGSFTWSYPLSVPPAAAGPAPSLSVSYDSGSIDGRTSNTNNQGSMLGEGFDLNASYIERKYGSCEDDGQDDKSDQCWKYENASLVLNGKATELVKDDTSGVWRLKNDDASQVSHETGAANGDGGDDIAGGKGDGKGEYWKVTTGDGTVYTFGQNKLPGAGTERTNSVWTVPVFGDDSGEPGYSSGTGFSGRAKTQAWRWNLDLVTDIHGNASTYWYKADTNHYAKNGDKTELAEYTRGGYLQEIKYGLRSETLFTGNASGKVSFDYSERCTADDCSALTEDTAKRWPDVPFDAICSAGETDCLATGPSFFTRKMLTSIGTSVWSTAAEPDAYKTVDSYALAYQFLDGGDIGNPSDKTLVLKSLQRTGKNGGSVTVPPVEFGYHMRPNRVDATDDIRPLTRPRINTVTTETGAITTVTLSDPQCVRGSKMPKAEDDNNLSCYPVYWPANGGDPILDWFHKYNVLAVTTSDPAGLNPAVENSYTYENPGWHYNNDPFTPQDERTWSSWRGYQKVTTYTGDTDHPQSKTVRLYMQGMHGDKRLDGTTRSAQVLGIDVAGLNASDATDLDVYAGFLRQEITYNAAEPVSVSFSNIWYQQTASQQRSYANTKAHFVRTARTYQNTYLPVSNTWRRTSTTPTYDTTYGMVTRTESSGDMAKSGDETCSRTWYARNPAKGLTNLVSRTRAVGSACLDSAEAAITDDKLNLPATSTTRGDVLSDTAAVYDNASATGWTASQTPTRGLATWAGRATAYPAATGTSDRHPAVNGGWQTVAKTTHDTLGRPLTVTNTKGYVTSTAYYPAAAGPLTSTIVSAPKLASSNGQIHKSYSYLDPARGAVTSTLDANLKKTETTYDALGRLTATWAPNRTKGIDTPSAKYDYNFARGSQPWTSVSTLRADGQTYRTSYAIVDALLRPLQSQTESPIGGRILTDTRYDARGLAYETYADIYDDLKAPNGTYTRASYAHTPALTRTTFDAAARPTTTTLTVFGVDRWSTTTSYTGDSTATSAPQGGNASRTITDALGRTAETRTYGGATPTDTAYGAASGTSYTRVKYDYTRDGKPSVITGVDDAKWSYTYDLFGREVTATDPDKGSISTEYTDLDQVGLTKDARNAKLLYAYDELGRKTGLWQSEKSDANKLADWTYDTLLKGQPDASTRYMGGAAGKKYTKQVTAYDTLGRATSTDVVLPADDPLVTSGAVTSTLTFGTAYLPDGSVANTKEPGAGGLAAEIVSPKYNATGLVTELSGASTYLLGVTYSAIGQVEQLSLGAGAKNTYITNKYEPGTGRLTRSHVTDQTHPYMLQDLNFARDDAGNVLSILDPTTLGGTAKADNQCFAYDAHRRMTEAWTPKSADCATSGRTTANLDGAAPYWTSYTYNGAGQRSTETTHTATGDATTSYEYKTPAGQPHPLVKTTGAKAATYGYDLAGNTTTRPGTQATQTLAWNSEGELASTTEPAAGTKPALNTSYLYDADGELLIRRATGDGDTVLYLGTTEVRLTVKGTAKTVTGTRYYSAAGQTLAVRTATSGTAGTKLSFLAADHHGTSSIATDATTQAVTKRYSTPFGAPRGTKPTSWPDDKTFLGKPTDSATGLTHIGARAYDPGVGQFISVDPLLEIDKHQTLNGYSYAGQSPATNSDPTGTCLDPGNGRCQPGDNSGTPDPSFPINSNPAPDTSGTATAAPAEAGSSSGPRQGDNVPAFAEGIYYGVGEVFYGLIGNVPRAGEYFGWTWDSDCRSDAGPGGAGCDYGAQYDQWMSEQGYDTSSDAYLVPGAIAAFFSHRELISPKSATKFRNSHGSSNGGVRLPEVTGKWLKGSHGNAGKIPGQIARQLQGEQFKNFGEFREAFWRAVAADPSLSSQFRSSNQANMREGRAPKVARSQAVGKNNAYVLHHVKPIQHGGGVYDMDNIIVVTPRYHQEVLDPTYHQK</sequence>
<keyword evidence="10" id="KW-0732">Signal</keyword>
<evidence type="ECO:0000256" key="9">
    <source>
        <dbReference type="SAM" id="MobiDB-lite"/>
    </source>
</evidence>
<evidence type="ECO:0000256" key="8">
    <source>
        <dbReference type="ARBA" id="ARBA00023048"/>
    </source>
</evidence>
<dbReference type="InterPro" id="IPR056823">
    <property type="entry name" value="TEN-like_YD-shell"/>
</dbReference>
<feature type="region of interest" description="Disordered" evidence="9">
    <location>
        <begin position="27"/>
        <end position="122"/>
    </location>
</feature>
<evidence type="ECO:0000256" key="1">
    <source>
        <dbReference type="ARBA" id="ARBA00006811"/>
    </source>
</evidence>
<reference evidence="12" key="1">
    <citation type="submission" date="2022-10" db="EMBL/GenBank/DDBJ databases">
        <title>The complete genomes of actinobacterial strains from the NBC collection.</title>
        <authorList>
            <person name="Joergensen T.S."/>
            <person name="Alvarez Arevalo M."/>
            <person name="Sterndorff E.B."/>
            <person name="Faurdal D."/>
            <person name="Vuksanovic O."/>
            <person name="Mourched A.-S."/>
            <person name="Charusanti P."/>
            <person name="Shaw S."/>
            <person name="Blin K."/>
            <person name="Weber T."/>
        </authorList>
    </citation>
    <scope>NUCLEOTIDE SEQUENCE</scope>
    <source>
        <strain evidence="12">NBC_01436</strain>
    </source>
</reference>
<feature type="compositionally biased region" description="Basic and acidic residues" evidence="9">
    <location>
        <begin position="70"/>
        <end position="89"/>
    </location>
</feature>
<evidence type="ECO:0000256" key="7">
    <source>
        <dbReference type="ARBA" id="ARBA00023022"/>
    </source>
</evidence>
<keyword evidence="3" id="KW-0540">Nuclease</keyword>
<keyword evidence="6" id="KW-0378">Hydrolase</keyword>
<dbReference type="Proteomes" id="UP001431926">
    <property type="component" value="Chromosome"/>
</dbReference>
<evidence type="ECO:0000256" key="10">
    <source>
        <dbReference type="SAM" id="SignalP"/>
    </source>
</evidence>
<protein>
    <submittedName>
        <fullName evidence="12">RHS repeat-associated core domain-containing protein</fullName>
    </submittedName>
</protein>
<dbReference type="InterPro" id="IPR022385">
    <property type="entry name" value="Rhs_assc_core"/>
</dbReference>
<keyword evidence="7" id="KW-0044">Antibiotic</keyword>
<gene>
    <name evidence="12" type="ORF">OG367_10675</name>
</gene>
<feature type="compositionally biased region" description="Polar residues" evidence="9">
    <location>
        <begin position="1884"/>
        <end position="1896"/>
    </location>
</feature>
<feature type="domain" description="HNH nuclease" evidence="11">
    <location>
        <begin position="2119"/>
        <end position="2172"/>
    </location>
</feature>
<dbReference type="SMART" id="SM00507">
    <property type="entry name" value="HNHc"/>
    <property type="match status" value="1"/>
</dbReference>
<dbReference type="InterPro" id="IPR050708">
    <property type="entry name" value="T6SS_VgrG/RHS"/>
</dbReference>
<proteinExistence type="inferred from homology"/>
<feature type="region of interest" description="Disordered" evidence="9">
    <location>
        <begin position="1884"/>
        <end position="1952"/>
    </location>
</feature>
<evidence type="ECO:0000313" key="12">
    <source>
        <dbReference type="EMBL" id="WUX36664.1"/>
    </source>
</evidence>
<evidence type="ECO:0000259" key="11">
    <source>
        <dbReference type="SMART" id="SM00507"/>
    </source>
</evidence>
<feature type="signal peptide" evidence="10">
    <location>
        <begin position="1"/>
        <end position="23"/>
    </location>
</feature>
<keyword evidence="5" id="KW-0255">Endonuclease</keyword>
<dbReference type="NCBIfam" id="TIGR03696">
    <property type="entry name" value="Rhs_assc_core"/>
    <property type="match status" value="1"/>
</dbReference>
<dbReference type="CDD" id="cd00085">
    <property type="entry name" value="HNHc"/>
    <property type="match status" value="1"/>
</dbReference>
<feature type="compositionally biased region" description="Low complexity" evidence="9">
    <location>
        <begin position="1930"/>
        <end position="1947"/>
    </location>
</feature>
<name>A0ABZ1ZHB5_STRAQ</name>
<dbReference type="PANTHER" id="PTHR32305">
    <property type="match status" value="1"/>
</dbReference>
<dbReference type="Pfam" id="PF21431">
    <property type="entry name" value="Col-Pyo_DNase"/>
    <property type="match status" value="1"/>
</dbReference>
<keyword evidence="8" id="KW-0078">Bacteriocin</keyword>
<accession>A0ABZ1ZHB5</accession>
<dbReference type="InterPro" id="IPR037146">
    <property type="entry name" value="Colicin/pyocin_DNase_dom_sf"/>
</dbReference>
<feature type="compositionally biased region" description="Gly residues" evidence="9">
    <location>
        <begin position="383"/>
        <end position="394"/>
    </location>
</feature>
<dbReference type="PANTHER" id="PTHR32305:SF17">
    <property type="entry name" value="TRNA NUCLEASE WAPA"/>
    <property type="match status" value="1"/>
</dbReference>
<evidence type="ECO:0000256" key="3">
    <source>
        <dbReference type="ARBA" id="ARBA00022722"/>
    </source>
</evidence>
<dbReference type="InterPro" id="IPR003615">
    <property type="entry name" value="HNH_nuc"/>
</dbReference>
<feature type="compositionally biased region" description="Low complexity" evidence="9">
    <location>
        <begin position="103"/>
        <end position="120"/>
    </location>
</feature>
<dbReference type="RefSeq" id="WP_329355604.1">
    <property type="nucleotide sequence ID" value="NZ_CP109490.1"/>
</dbReference>
<comment type="similarity">
    <text evidence="1">Belongs to the colicin/pyosin nuclease family.</text>
</comment>